<evidence type="ECO:0000313" key="4">
    <source>
        <dbReference type="EMBL" id="USF23834.1"/>
    </source>
</evidence>
<reference evidence="4" key="2">
    <citation type="submission" date="2022-05" db="EMBL/GenBank/DDBJ databases">
        <authorList>
            <person name="Proctor A.L."/>
            <person name="Phillips G.J."/>
            <person name="Wannemuehler M.J."/>
        </authorList>
    </citation>
    <scope>NUCLEOTIDE SEQUENCE</scope>
    <source>
        <strain evidence="4">ASF457</strain>
    </source>
</reference>
<dbReference type="EMBL" id="CP097562">
    <property type="protein sequence ID" value="USF23834.1"/>
    <property type="molecule type" value="Genomic_DNA"/>
</dbReference>
<dbReference type="FunFam" id="3.20.20.140:FF:000005">
    <property type="entry name" value="TatD family hydrolase"/>
    <property type="match status" value="1"/>
</dbReference>
<evidence type="ECO:0000256" key="3">
    <source>
        <dbReference type="ARBA" id="ARBA00022801"/>
    </source>
</evidence>
<dbReference type="Pfam" id="PF01026">
    <property type="entry name" value="TatD_DNase"/>
    <property type="match status" value="1"/>
</dbReference>
<keyword evidence="2" id="KW-0479">Metal-binding</keyword>
<keyword evidence="5" id="KW-1185">Reference proteome</keyword>
<dbReference type="CDD" id="cd01310">
    <property type="entry name" value="TatD_DNAse"/>
    <property type="match status" value="1"/>
</dbReference>
<dbReference type="PANTHER" id="PTHR46124:SF2">
    <property type="entry name" value="D-AMINOACYL-TRNA DEACYLASE"/>
    <property type="match status" value="1"/>
</dbReference>
<dbReference type="EC" id="3.1.1.96" evidence="4"/>
<organism evidence="4 5">
    <name type="scientific">Mucispirillum schaedleri ASF457</name>
    <dbReference type="NCBI Taxonomy" id="1379858"/>
    <lineage>
        <taxon>Bacteria</taxon>
        <taxon>Pseudomonadati</taxon>
        <taxon>Deferribacterota</taxon>
        <taxon>Deferribacteres</taxon>
        <taxon>Deferribacterales</taxon>
        <taxon>Mucispirillaceae</taxon>
        <taxon>Mucispirillum</taxon>
    </lineage>
</organism>
<reference evidence="4" key="1">
    <citation type="journal article" date="2014" name="Genome Announc.">
        <title>Draft genome sequences of the altered schaedler flora, a defined bacterial community from gnotobiotic mice.</title>
        <authorList>
            <person name="Wannemuehler M.J."/>
            <person name="Overstreet A.M."/>
            <person name="Ward D.V."/>
            <person name="Phillips G.J."/>
        </authorList>
    </citation>
    <scope>NUCLEOTIDE SEQUENCE</scope>
    <source>
        <strain evidence="4">ASF457</strain>
    </source>
</reference>
<protein>
    <submittedName>
        <fullName evidence="4">D-aminoacyl-tRNA deacylase</fullName>
        <ecNumber evidence="4">3.1.1.96</ecNumber>
    </submittedName>
</protein>
<dbReference type="Gene3D" id="3.20.20.140">
    <property type="entry name" value="Metal-dependent hydrolases"/>
    <property type="match status" value="1"/>
</dbReference>
<dbReference type="InterPro" id="IPR032466">
    <property type="entry name" value="Metal_Hydrolase"/>
</dbReference>
<evidence type="ECO:0000256" key="1">
    <source>
        <dbReference type="ARBA" id="ARBA00009275"/>
    </source>
</evidence>
<sequence>MEINFWTDTHAHIHDDEYGRSVDEFISLASDKNVKRIITIGIDYDDSIKALKTAELYDNIYAAVGMHPEYADKYIRDRDFDKFFELASNKKVIAVGETGLDFYYEENPDEKYQNILFQDMADIAGRLDKALVIHSRNAAQETIKILDEAIKKHSKLKGIFHCFDGKECVLDWIKDKNFYISYAGNVTFKNADNLRYALSNTPLDRLLIETDSPYLAPVPVRGKKNMPANVSYTGEYVAEFLNIPYNILMEQLENNLQKLMKGVW</sequence>
<dbReference type="PANTHER" id="PTHR46124">
    <property type="entry name" value="D-AMINOACYL-TRNA DEACYLASE"/>
    <property type="match status" value="1"/>
</dbReference>
<accession>V2Q249</accession>
<proteinExistence type="inferred from homology"/>
<dbReference type="PIRSF" id="PIRSF005902">
    <property type="entry name" value="DNase_TatD"/>
    <property type="match status" value="1"/>
</dbReference>
<dbReference type="AlphaFoldDB" id="V2Q249"/>
<dbReference type="RefSeq" id="WP_023275204.1">
    <property type="nucleotide sequence ID" value="NZ_CP097562.1"/>
</dbReference>
<dbReference type="Proteomes" id="UP000017429">
    <property type="component" value="Chromosome"/>
</dbReference>
<dbReference type="GO" id="GO:0051499">
    <property type="term" value="F:D-aminoacyl-tRNA deacylase activity"/>
    <property type="evidence" value="ECO:0007669"/>
    <property type="project" value="UniProtKB-EC"/>
</dbReference>
<dbReference type="InterPro" id="IPR001130">
    <property type="entry name" value="TatD-like"/>
</dbReference>
<evidence type="ECO:0000313" key="5">
    <source>
        <dbReference type="Proteomes" id="UP000017429"/>
    </source>
</evidence>
<dbReference type="SUPFAM" id="SSF51556">
    <property type="entry name" value="Metallo-dependent hydrolases"/>
    <property type="match status" value="1"/>
</dbReference>
<comment type="similarity">
    <text evidence="1">Belongs to the metallo-dependent hydrolases superfamily. TatD-type hydrolase family.</text>
</comment>
<dbReference type="InterPro" id="IPR015991">
    <property type="entry name" value="TatD/YcfH-like"/>
</dbReference>
<dbReference type="InterPro" id="IPR018228">
    <property type="entry name" value="DNase_TatD-rel_CS"/>
</dbReference>
<dbReference type="eggNOG" id="COG0084">
    <property type="taxonomic scope" value="Bacteria"/>
</dbReference>
<dbReference type="NCBIfam" id="TIGR00010">
    <property type="entry name" value="YchF/TatD family DNA exonuclease"/>
    <property type="match status" value="1"/>
</dbReference>
<name>V2Q249_9BACT</name>
<dbReference type="PROSITE" id="PS01091">
    <property type="entry name" value="TATD_3"/>
    <property type="match status" value="1"/>
</dbReference>
<reference evidence="4" key="3">
    <citation type="submission" date="2022-06" db="EMBL/GenBank/DDBJ databases">
        <title>Resources to Facilitate Use of the Altered Schaedler Flora (ASF) Mouse Model to Study Microbiome Function.</title>
        <authorList>
            <person name="Proctor A."/>
            <person name="Parvinroo S."/>
            <person name="Richie T."/>
            <person name="Jia X."/>
            <person name="Lee S.T.M."/>
            <person name="Karp P.D."/>
            <person name="Paley S."/>
            <person name="Kostic A.D."/>
            <person name="Pierre J.F."/>
            <person name="Wannemuehler M.J."/>
            <person name="Phillips G.J."/>
        </authorList>
    </citation>
    <scope>NUCLEOTIDE SEQUENCE</scope>
    <source>
        <strain evidence="4">ASF457</strain>
    </source>
</reference>
<gene>
    <name evidence="4" type="primary">dtd3</name>
    <name evidence="4" type="ORF">N508_000901</name>
</gene>
<evidence type="ECO:0000256" key="2">
    <source>
        <dbReference type="ARBA" id="ARBA00022723"/>
    </source>
</evidence>
<dbReference type="GO" id="GO:0004536">
    <property type="term" value="F:DNA nuclease activity"/>
    <property type="evidence" value="ECO:0007669"/>
    <property type="project" value="InterPro"/>
</dbReference>
<keyword evidence="3 4" id="KW-0378">Hydrolase</keyword>
<dbReference type="OrthoDB" id="9810005at2"/>
<dbReference type="KEGG" id="msch:N508_000901"/>
<dbReference type="GO" id="GO:0046872">
    <property type="term" value="F:metal ion binding"/>
    <property type="evidence" value="ECO:0007669"/>
    <property type="project" value="UniProtKB-KW"/>
</dbReference>